<dbReference type="PRINTS" id="PR00069">
    <property type="entry name" value="ALDKETRDTASE"/>
</dbReference>
<dbReference type="Pfam" id="PF00248">
    <property type="entry name" value="Aldo_ket_red"/>
    <property type="match status" value="1"/>
</dbReference>
<keyword evidence="9" id="KW-1185">Reference proteome</keyword>
<dbReference type="Proteomes" id="UP001164726">
    <property type="component" value="Chromosome"/>
</dbReference>
<evidence type="ECO:0000256" key="4">
    <source>
        <dbReference type="PIRSR" id="PIRSR000097-1"/>
    </source>
</evidence>
<dbReference type="CDD" id="cd19157">
    <property type="entry name" value="AKR_AKR5G1-3"/>
    <property type="match status" value="1"/>
</dbReference>
<proteinExistence type="inferred from homology"/>
<dbReference type="PANTHER" id="PTHR43827:SF3">
    <property type="entry name" value="NADP-DEPENDENT OXIDOREDUCTASE DOMAIN-CONTAINING PROTEIN"/>
    <property type="match status" value="1"/>
</dbReference>
<dbReference type="FunFam" id="3.20.20.100:FF:000015">
    <property type="entry name" value="Oxidoreductase, aldo/keto reductase family"/>
    <property type="match status" value="1"/>
</dbReference>
<feature type="binding site" evidence="5">
    <location>
        <position position="112"/>
    </location>
    <ligand>
        <name>substrate</name>
    </ligand>
</feature>
<dbReference type="PROSITE" id="PS00798">
    <property type="entry name" value="ALDOKETO_REDUCTASE_1"/>
    <property type="match status" value="1"/>
</dbReference>
<dbReference type="InterPro" id="IPR018170">
    <property type="entry name" value="Aldo/ket_reductase_CS"/>
</dbReference>
<organism evidence="8 9">
    <name type="scientific">Fervidibacillus halotolerans</name>
    <dbReference type="NCBI Taxonomy" id="2980027"/>
    <lineage>
        <taxon>Bacteria</taxon>
        <taxon>Bacillati</taxon>
        <taxon>Bacillota</taxon>
        <taxon>Bacilli</taxon>
        <taxon>Bacillales</taxon>
        <taxon>Bacillaceae</taxon>
        <taxon>Fervidibacillus</taxon>
    </lineage>
</organism>
<dbReference type="InterPro" id="IPR036812">
    <property type="entry name" value="NAD(P)_OxRdtase_dom_sf"/>
</dbReference>
<evidence type="ECO:0000256" key="3">
    <source>
        <dbReference type="ARBA" id="ARBA00023002"/>
    </source>
</evidence>
<accession>A0A9E8M0K0</accession>
<sequence length="274" mass="31768">MEKSLNGTFQLHNGVKMPYFGLGVYKVQEGEEVVQAVKTALETGYRLIDTAEFYQNEEGVGRAIRESGVPREEIFITTKVWNSSQGYDSTLKAFEGSLKKLGLEYIDLYLIHWPVSGKYMDTWRALERLYKEGLVRAIGVSNFHIQHLENIMNHFEEKPVVNQVELHPYLTQEKLRRFCRNHNIHVESWSPLARGQVVDDPVIGEISKKHGKTPAQIILRWHVQNDLIVIPKSKRPSRIKENADIFDFHLSEEDMNKINRLNKDYRTGSNPDDF</sequence>
<dbReference type="AlphaFoldDB" id="A0A9E8M0K0"/>
<dbReference type="PANTHER" id="PTHR43827">
    <property type="entry name" value="2,5-DIKETO-D-GLUCONIC ACID REDUCTASE"/>
    <property type="match status" value="1"/>
</dbReference>
<dbReference type="EMBL" id="CP106877">
    <property type="protein sequence ID" value="WAA12966.1"/>
    <property type="molecule type" value="Genomic_DNA"/>
</dbReference>
<dbReference type="PIRSF" id="PIRSF000097">
    <property type="entry name" value="AKR"/>
    <property type="match status" value="1"/>
</dbReference>
<evidence type="ECO:0000313" key="8">
    <source>
        <dbReference type="EMBL" id="WAA12966.1"/>
    </source>
</evidence>
<evidence type="ECO:0000313" key="9">
    <source>
        <dbReference type="Proteomes" id="UP001164726"/>
    </source>
</evidence>
<dbReference type="Gene3D" id="3.20.20.100">
    <property type="entry name" value="NADP-dependent oxidoreductase domain"/>
    <property type="match status" value="1"/>
</dbReference>
<dbReference type="KEGG" id="fhl:OE105_02235"/>
<evidence type="ECO:0000259" key="7">
    <source>
        <dbReference type="Pfam" id="PF00248"/>
    </source>
</evidence>
<comment type="similarity">
    <text evidence="1">Belongs to the aldo/keto reductase family.</text>
</comment>
<feature type="domain" description="NADP-dependent oxidoreductase" evidence="7">
    <location>
        <begin position="27"/>
        <end position="262"/>
    </location>
</feature>
<evidence type="ECO:0000256" key="6">
    <source>
        <dbReference type="PIRSR" id="PIRSR000097-3"/>
    </source>
</evidence>
<dbReference type="PROSITE" id="PS00062">
    <property type="entry name" value="ALDOKETO_REDUCTASE_2"/>
    <property type="match status" value="1"/>
</dbReference>
<dbReference type="InterPro" id="IPR020471">
    <property type="entry name" value="AKR"/>
</dbReference>
<gene>
    <name evidence="8" type="ORF">OE105_02235</name>
</gene>
<dbReference type="InterPro" id="IPR044500">
    <property type="entry name" value="AKR5G"/>
</dbReference>
<evidence type="ECO:0000256" key="2">
    <source>
        <dbReference type="ARBA" id="ARBA00022857"/>
    </source>
</evidence>
<name>A0A9E8M0K0_9BACI</name>
<reference evidence="8" key="1">
    <citation type="submission" date="2022-09" db="EMBL/GenBank/DDBJ databases">
        <title>Complete Genomes of Fervidibacillus albus and Fervidibacillus halotolerans isolated from tidal flat sediments.</title>
        <authorList>
            <person name="Kwon K.K."/>
            <person name="Yang S.-H."/>
            <person name="Park M.J."/>
            <person name="Oh H.-M."/>
        </authorList>
    </citation>
    <scope>NUCLEOTIDE SEQUENCE</scope>
    <source>
        <strain evidence="8">MEBiC13594</strain>
    </source>
</reference>
<dbReference type="RefSeq" id="WP_275421099.1">
    <property type="nucleotide sequence ID" value="NZ_CP106877.1"/>
</dbReference>
<keyword evidence="3" id="KW-0560">Oxidoreductase</keyword>
<feature type="site" description="Lowers pKa of active site Tyr" evidence="6">
    <location>
        <position position="79"/>
    </location>
</feature>
<dbReference type="SUPFAM" id="SSF51430">
    <property type="entry name" value="NAD(P)-linked oxidoreductase"/>
    <property type="match status" value="1"/>
</dbReference>
<feature type="active site" description="Proton donor" evidence="4">
    <location>
        <position position="54"/>
    </location>
</feature>
<dbReference type="GO" id="GO:0016616">
    <property type="term" value="F:oxidoreductase activity, acting on the CH-OH group of donors, NAD or NADP as acceptor"/>
    <property type="evidence" value="ECO:0007669"/>
    <property type="project" value="UniProtKB-ARBA"/>
</dbReference>
<evidence type="ECO:0000256" key="5">
    <source>
        <dbReference type="PIRSR" id="PIRSR000097-2"/>
    </source>
</evidence>
<dbReference type="InterPro" id="IPR023210">
    <property type="entry name" value="NADP_OxRdtase_dom"/>
</dbReference>
<evidence type="ECO:0000256" key="1">
    <source>
        <dbReference type="ARBA" id="ARBA00007905"/>
    </source>
</evidence>
<keyword evidence="2" id="KW-0521">NADP</keyword>
<protein>
    <submittedName>
        <fullName evidence="8">Aldo/keto reductase</fullName>
    </submittedName>
</protein>